<dbReference type="GO" id="GO:0006313">
    <property type="term" value="P:DNA transposition"/>
    <property type="evidence" value="ECO:0007669"/>
    <property type="project" value="InterPro"/>
</dbReference>
<dbReference type="GO" id="GO:0003677">
    <property type="term" value="F:DNA binding"/>
    <property type="evidence" value="ECO:0007669"/>
    <property type="project" value="InterPro"/>
</dbReference>
<dbReference type="EMBL" id="CP022657">
    <property type="protein sequence ID" value="ASS74317.1"/>
    <property type="molecule type" value="Genomic_DNA"/>
</dbReference>
<dbReference type="KEGG" id="tab:CIG75_17845"/>
<dbReference type="SUPFAM" id="SSF46689">
    <property type="entry name" value="Homeodomain-like"/>
    <property type="match status" value="1"/>
</dbReference>
<evidence type="ECO:0000313" key="6">
    <source>
        <dbReference type="EMBL" id="ASS76648.1"/>
    </source>
</evidence>
<dbReference type="EMBL" id="CP022657">
    <property type="protein sequence ID" value="ASS76648.1"/>
    <property type="molecule type" value="Genomic_DNA"/>
</dbReference>
<evidence type="ECO:0000313" key="8">
    <source>
        <dbReference type="EMBL" id="ASS77022.1"/>
    </source>
</evidence>
<dbReference type="KEGG" id="tab:CIG75_20360"/>
<dbReference type="KEGG" id="tab:CIG75_03990"/>
<dbReference type="KEGG" id="tab:CIG75_04495"/>
<evidence type="ECO:0000313" key="1">
    <source>
        <dbReference type="EMBL" id="ASS74067.1"/>
    </source>
</evidence>
<evidence type="ECO:0000313" key="3">
    <source>
        <dbReference type="EMBL" id="ASS74317.1"/>
    </source>
</evidence>
<dbReference type="EMBL" id="CP022657">
    <property type="protein sequence ID" value="ASS75847.1"/>
    <property type="molecule type" value="Genomic_DNA"/>
</dbReference>
<dbReference type="InterPro" id="IPR052057">
    <property type="entry name" value="IS150/IS1296_orfA-like"/>
</dbReference>
<gene>
    <name evidence="1" type="ORF">CIG75_03090</name>
    <name evidence="2" type="ORF">CIG75_03990</name>
    <name evidence="3" type="ORF">CIG75_04495</name>
    <name evidence="4" type="ORF">CIG75_13245</name>
    <name evidence="5" type="ORF">CIG75_14610</name>
    <name evidence="6" type="ORF">CIG75_17845</name>
    <name evidence="7" type="ORF">CIG75_18295</name>
    <name evidence="8" type="ORF">CIG75_20360</name>
</gene>
<protein>
    <recommendedName>
        <fullName evidence="10">Transposase</fullName>
    </recommendedName>
</protein>
<dbReference type="GO" id="GO:0004803">
    <property type="term" value="F:transposase activity"/>
    <property type="evidence" value="ECO:0007669"/>
    <property type="project" value="InterPro"/>
</dbReference>
<dbReference type="EMBL" id="CP022657">
    <property type="protein sequence ID" value="ASS74067.1"/>
    <property type="molecule type" value="Genomic_DNA"/>
</dbReference>
<dbReference type="EMBL" id="CP022657">
    <property type="protein sequence ID" value="ASS74226.1"/>
    <property type="molecule type" value="Genomic_DNA"/>
</dbReference>
<name>A0A223CYJ9_9BACL</name>
<evidence type="ECO:0008006" key="10">
    <source>
        <dbReference type="Google" id="ProtNLM"/>
    </source>
</evidence>
<accession>A0A223CYJ9</accession>
<dbReference type="InterPro" id="IPR009057">
    <property type="entry name" value="Homeodomain-like_sf"/>
</dbReference>
<evidence type="ECO:0000313" key="4">
    <source>
        <dbReference type="EMBL" id="ASS75847.1"/>
    </source>
</evidence>
<dbReference type="Pfam" id="PF01527">
    <property type="entry name" value="HTH_Tnp_1"/>
    <property type="match status" value="1"/>
</dbReference>
<evidence type="ECO:0000313" key="5">
    <source>
        <dbReference type="EMBL" id="ASS76065.1"/>
    </source>
</evidence>
<reference evidence="2" key="2">
    <citation type="submission" date="2017-08" db="EMBL/GenBank/DDBJ databases">
        <authorList>
            <person name="de Groot N.N."/>
        </authorList>
    </citation>
    <scope>NUCLEOTIDE SEQUENCE</scope>
    <source>
        <strain evidence="2">THMBR28</strain>
    </source>
</reference>
<dbReference type="PANTHER" id="PTHR33795:SF1">
    <property type="entry name" value="INSERTION ELEMENT IS150 PROTEIN INSJ"/>
    <property type="match status" value="1"/>
</dbReference>
<dbReference type="EMBL" id="CP022657">
    <property type="protein sequence ID" value="ASS76712.1"/>
    <property type="molecule type" value="Genomic_DNA"/>
</dbReference>
<dbReference type="AlphaFoldDB" id="A0A223CYJ9"/>
<dbReference type="KEGG" id="tab:CIG75_18295"/>
<organism evidence="2 9">
    <name type="scientific">Tumebacillus algifaecis</name>
    <dbReference type="NCBI Taxonomy" id="1214604"/>
    <lineage>
        <taxon>Bacteria</taxon>
        <taxon>Bacillati</taxon>
        <taxon>Bacillota</taxon>
        <taxon>Bacilli</taxon>
        <taxon>Bacillales</taxon>
        <taxon>Alicyclobacillaceae</taxon>
        <taxon>Tumebacillus</taxon>
    </lineage>
</organism>
<sequence>MEKTARKRKTYSREFKFIAVKMYLEKGMGYKSVASELQIPDHSMVRKWVKNYKTLGAEGLEERRGKTRTPFTGRPRTKKLTLEQEVQKLRAENDFLKKLLLLQRR</sequence>
<dbReference type="PANTHER" id="PTHR33795">
    <property type="entry name" value="INSERTION ELEMENT IS150 PROTEIN INSJ"/>
    <property type="match status" value="1"/>
</dbReference>
<dbReference type="KEGG" id="tab:CIG75_14610"/>
<dbReference type="Gene3D" id="1.10.10.60">
    <property type="entry name" value="Homeodomain-like"/>
    <property type="match status" value="1"/>
</dbReference>
<reference evidence="2 9" key="1">
    <citation type="journal article" date="2015" name="Int. J. Syst. Evol. Microbiol.">
        <title>Tumebacillus algifaecis sp. nov., isolated from decomposing algal scum.</title>
        <authorList>
            <person name="Wu Y.F."/>
            <person name="Zhang B."/>
            <person name="Xing P."/>
            <person name="Wu Q.L."/>
            <person name="Liu S.J."/>
        </authorList>
    </citation>
    <scope>NUCLEOTIDE SEQUENCE [LARGE SCALE GENOMIC DNA]</scope>
    <source>
        <strain evidence="2 9">THMBR28</strain>
    </source>
</reference>
<evidence type="ECO:0000313" key="9">
    <source>
        <dbReference type="Proteomes" id="UP000214688"/>
    </source>
</evidence>
<dbReference type="InterPro" id="IPR002514">
    <property type="entry name" value="Transposase_8"/>
</dbReference>
<dbReference type="EMBL" id="CP022657">
    <property type="protein sequence ID" value="ASS76065.1"/>
    <property type="molecule type" value="Genomic_DNA"/>
</dbReference>
<evidence type="ECO:0000313" key="2">
    <source>
        <dbReference type="EMBL" id="ASS74226.1"/>
    </source>
</evidence>
<keyword evidence="9" id="KW-1185">Reference proteome</keyword>
<dbReference type="Proteomes" id="UP000214688">
    <property type="component" value="Chromosome"/>
</dbReference>
<dbReference type="EMBL" id="CP022657">
    <property type="protein sequence ID" value="ASS77022.1"/>
    <property type="molecule type" value="Genomic_DNA"/>
</dbReference>
<dbReference type="KEGG" id="tab:CIG75_13245"/>
<proteinExistence type="predicted"/>
<evidence type="ECO:0000313" key="7">
    <source>
        <dbReference type="EMBL" id="ASS76712.1"/>
    </source>
</evidence>
<dbReference type="KEGG" id="tab:CIG75_03090"/>